<evidence type="ECO:0000313" key="2">
    <source>
        <dbReference type="Proteomes" id="UP000824469"/>
    </source>
</evidence>
<sequence>MYVKCGSLIGSCKVFDQMKERDNLLWNTIMPANKRHGFPQETFIISLYATNWSLTNSIYIF</sequence>
<keyword evidence="2" id="KW-1185">Reference proteome</keyword>
<proteinExistence type="predicted"/>
<protein>
    <submittedName>
        <fullName evidence="1">Uncharacterized protein</fullName>
    </submittedName>
</protein>
<evidence type="ECO:0000313" key="1">
    <source>
        <dbReference type="EMBL" id="KAH9310826.1"/>
    </source>
</evidence>
<organism evidence="1 2">
    <name type="scientific">Taxus chinensis</name>
    <name type="common">Chinese yew</name>
    <name type="synonym">Taxus wallichiana var. chinensis</name>
    <dbReference type="NCBI Taxonomy" id="29808"/>
    <lineage>
        <taxon>Eukaryota</taxon>
        <taxon>Viridiplantae</taxon>
        <taxon>Streptophyta</taxon>
        <taxon>Embryophyta</taxon>
        <taxon>Tracheophyta</taxon>
        <taxon>Spermatophyta</taxon>
        <taxon>Pinopsida</taxon>
        <taxon>Pinidae</taxon>
        <taxon>Conifers II</taxon>
        <taxon>Cupressales</taxon>
        <taxon>Taxaceae</taxon>
        <taxon>Taxus</taxon>
    </lineage>
</organism>
<feature type="non-terminal residue" evidence="1">
    <location>
        <position position="61"/>
    </location>
</feature>
<dbReference type="EMBL" id="JAHRHJ020000006">
    <property type="protein sequence ID" value="KAH9310826.1"/>
    <property type="molecule type" value="Genomic_DNA"/>
</dbReference>
<comment type="caution">
    <text evidence="1">The sequence shown here is derived from an EMBL/GenBank/DDBJ whole genome shotgun (WGS) entry which is preliminary data.</text>
</comment>
<gene>
    <name evidence="1" type="ORF">KI387_025861</name>
</gene>
<name>A0AA38FUE9_TAXCH</name>
<accession>A0AA38FUE9</accession>
<dbReference type="AlphaFoldDB" id="A0AA38FUE9"/>
<reference evidence="1 2" key="1">
    <citation type="journal article" date="2021" name="Nat. Plants">
        <title>The Taxus genome provides insights into paclitaxel biosynthesis.</title>
        <authorList>
            <person name="Xiong X."/>
            <person name="Gou J."/>
            <person name="Liao Q."/>
            <person name="Li Y."/>
            <person name="Zhou Q."/>
            <person name="Bi G."/>
            <person name="Li C."/>
            <person name="Du R."/>
            <person name="Wang X."/>
            <person name="Sun T."/>
            <person name="Guo L."/>
            <person name="Liang H."/>
            <person name="Lu P."/>
            <person name="Wu Y."/>
            <person name="Zhang Z."/>
            <person name="Ro D.K."/>
            <person name="Shang Y."/>
            <person name="Huang S."/>
            <person name="Yan J."/>
        </authorList>
    </citation>
    <scope>NUCLEOTIDE SEQUENCE [LARGE SCALE GENOMIC DNA]</scope>
    <source>
        <strain evidence="1">Ta-2019</strain>
    </source>
</reference>
<dbReference type="Proteomes" id="UP000824469">
    <property type="component" value="Unassembled WGS sequence"/>
</dbReference>